<dbReference type="InterPro" id="IPR010290">
    <property type="entry name" value="TM_effector"/>
</dbReference>
<gene>
    <name evidence="9" type="ORF">METZ01_LOCUS176858</name>
</gene>
<feature type="transmembrane region" description="Helical" evidence="7">
    <location>
        <begin position="26"/>
        <end position="50"/>
    </location>
</feature>
<evidence type="ECO:0000256" key="4">
    <source>
        <dbReference type="ARBA" id="ARBA00022692"/>
    </source>
</evidence>
<dbReference type="GO" id="GO:0005886">
    <property type="term" value="C:plasma membrane"/>
    <property type="evidence" value="ECO:0007669"/>
    <property type="project" value="UniProtKB-SubCell"/>
</dbReference>
<accession>A0A382CDQ5</accession>
<dbReference type="PROSITE" id="PS50850">
    <property type="entry name" value="MFS"/>
    <property type="match status" value="1"/>
</dbReference>
<feature type="transmembrane region" description="Helical" evidence="7">
    <location>
        <begin position="329"/>
        <end position="347"/>
    </location>
</feature>
<dbReference type="PANTHER" id="PTHR23513">
    <property type="entry name" value="INTEGRAL MEMBRANE EFFLUX PROTEIN-RELATED"/>
    <property type="match status" value="1"/>
</dbReference>
<dbReference type="Gene3D" id="1.20.1250.20">
    <property type="entry name" value="MFS general substrate transporter like domains"/>
    <property type="match status" value="1"/>
</dbReference>
<dbReference type="InterPro" id="IPR036259">
    <property type="entry name" value="MFS_trans_sf"/>
</dbReference>
<feature type="transmembrane region" description="Helical" evidence="7">
    <location>
        <begin position="154"/>
        <end position="174"/>
    </location>
</feature>
<dbReference type="PANTHER" id="PTHR23513:SF6">
    <property type="entry name" value="MAJOR FACILITATOR SUPERFAMILY ASSOCIATED DOMAIN-CONTAINING PROTEIN"/>
    <property type="match status" value="1"/>
</dbReference>
<organism evidence="9">
    <name type="scientific">marine metagenome</name>
    <dbReference type="NCBI Taxonomy" id="408172"/>
    <lineage>
        <taxon>unclassified sequences</taxon>
        <taxon>metagenomes</taxon>
        <taxon>ecological metagenomes</taxon>
    </lineage>
</organism>
<dbReference type="CDD" id="cd06173">
    <property type="entry name" value="MFS_MefA_like"/>
    <property type="match status" value="1"/>
</dbReference>
<evidence type="ECO:0000256" key="6">
    <source>
        <dbReference type="ARBA" id="ARBA00023136"/>
    </source>
</evidence>
<feature type="transmembrane region" description="Helical" evidence="7">
    <location>
        <begin position="242"/>
        <end position="262"/>
    </location>
</feature>
<dbReference type="AlphaFoldDB" id="A0A382CDQ5"/>
<feature type="transmembrane region" description="Helical" evidence="7">
    <location>
        <begin position="294"/>
        <end position="317"/>
    </location>
</feature>
<evidence type="ECO:0000256" key="1">
    <source>
        <dbReference type="ARBA" id="ARBA00004651"/>
    </source>
</evidence>
<dbReference type="InterPro" id="IPR020846">
    <property type="entry name" value="MFS_dom"/>
</dbReference>
<feature type="transmembrane region" description="Helical" evidence="7">
    <location>
        <begin position="269"/>
        <end position="288"/>
    </location>
</feature>
<keyword evidence="4 7" id="KW-0812">Transmembrane</keyword>
<reference evidence="9" key="1">
    <citation type="submission" date="2018-05" db="EMBL/GenBank/DDBJ databases">
        <authorList>
            <person name="Lanie J.A."/>
            <person name="Ng W.-L."/>
            <person name="Kazmierczak K.M."/>
            <person name="Andrzejewski T.M."/>
            <person name="Davidsen T.M."/>
            <person name="Wayne K.J."/>
            <person name="Tettelin H."/>
            <person name="Glass J.I."/>
            <person name="Rusch D."/>
            <person name="Podicherti R."/>
            <person name="Tsui H.-C.T."/>
            <person name="Winkler M.E."/>
        </authorList>
    </citation>
    <scope>NUCLEOTIDE SEQUENCE</scope>
</reference>
<feature type="transmembrane region" description="Helical" evidence="7">
    <location>
        <begin position="204"/>
        <end position="222"/>
    </location>
</feature>
<evidence type="ECO:0000256" key="3">
    <source>
        <dbReference type="ARBA" id="ARBA00022475"/>
    </source>
</evidence>
<keyword evidence="6 7" id="KW-0472">Membrane</keyword>
<proteinExistence type="predicted"/>
<dbReference type="GO" id="GO:0022857">
    <property type="term" value="F:transmembrane transporter activity"/>
    <property type="evidence" value="ECO:0007669"/>
    <property type="project" value="InterPro"/>
</dbReference>
<feature type="transmembrane region" description="Helical" evidence="7">
    <location>
        <begin position="359"/>
        <end position="377"/>
    </location>
</feature>
<dbReference type="Pfam" id="PF05977">
    <property type="entry name" value="MFS_3"/>
    <property type="match status" value="1"/>
</dbReference>
<evidence type="ECO:0000256" key="5">
    <source>
        <dbReference type="ARBA" id="ARBA00022989"/>
    </source>
</evidence>
<keyword evidence="5 7" id="KW-1133">Transmembrane helix</keyword>
<keyword evidence="3" id="KW-1003">Cell membrane</keyword>
<evidence type="ECO:0000256" key="7">
    <source>
        <dbReference type="SAM" id="Phobius"/>
    </source>
</evidence>
<evidence type="ECO:0000313" key="9">
    <source>
        <dbReference type="EMBL" id="SVB24004.1"/>
    </source>
</evidence>
<evidence type="ECO:0000259" key="8">
    <source>
        <dbReference type="PROSITE" id="PS50850"/>
    </source>
</evidence>
<protein>
    <recommendedName>
        <fullName evidence="8">Major facilitator superfamily (MFS) profile domain-containing protein</fullName>
    </recommendedName>
</protein>
<name>A0A382CDQ5_9ZZZZ</name>
<feature type="transmembrane region" description="Helical" evidence="7">
    <location>
        <begin position="57"/>
        <end position="82"/>
    </location>
</feature>
<dbReference type="SUPFAM" id="SSF103473">
    <property type="entry name" value="MFS general substrate transporter"/>
    <property type="match status" value="1"/>
</dbReference>
<dbReference type="EMBL" id="UINC01033943">
    <property type="protein sequence ID" value="SVB24004.1"/>
    <property type="molecule type" value="Genomic_DNA"/>
</dbReference>
<keyword evidence="2" id="KW-0813">Transport</keyword>
<feature type="domain" description="Major facilitator superfamily (MFS) profile" evidence="8">
    <location>
        <begin position="1"/>
        <end position="179"/>
    </location>
</feature>
<comment type="subcellular location">
    <subcellularLocation>
        <location evidence="1">Cell membrane</location>
        <topology evidence="1">Multi-pass membrane protein</topology>
    </subcellularLocation>
</comment>
<evidence type="ECO:0000256" key="2">
    <source>
        <dbReference type="ARBA" id="ARBA00022448"/>
    </source>
</evidence>
<sequence length="386" mass="40517">MCAGSAHWALIVARGWLVFDLTGSSGLVGVVTFAAMIPRFLISPFAGLLADRVDRRILVAWAFGINIAHNLVLAILTVVGLIEVWHLVGLSFVNGSARAFQMPASGSLLPNLVPREYLLNAIALNSATLHGTRLFGPLMTGPLLAISSTTFGPGLAFLLCSALYMLGLVVVANIRTVSRGSIQVDKGVIDNLLAGLKYVYRDNLLRPLIIVVAAHCALTMSFESLLPVLASEQLGAKGSGFGYMMMAVGAGAIIGVTSLTVVTSERVRGRLLFTSGIVSGLTPALLAICPSMTMALLAAMLMGLSQGCFMTLFTTIVQSVVPDSIRGRVTSVNNLHIGGIMAAFNLVNGSLADISGAPIILICTGLVFTMLMPITLANKSLRSLYG</sequence>